<evidence type="ECO:0000256" key="1">
    <source>
        <dbReference type="SAM" id="Phobius"/>
    </source>
</evidence>
<sequence>LSKATEVAKRFIREDRPKANDDYIESNGPKFAQEQLRVFIPTIFPTALTFTVNLSAIVSMFRAASSPAMKDTTMQMACIVLKESPDLDYMFVRKDKEDLPMRIEDVKVSTIYTKPAVFLRSAGESASFVNPDSEDIKNVDLLPFLPEYMNNNTQEVKSLVRISVATMGQDQRHRTVRRGRPTFTGEFYLPPVIRELGLENEAESILKKWLVLSDGGLPESLVCSLAPYGAMVRYEKSASYNALIHEMLKRSCWCTQEEIFHLAVGLREEVIAKDGSNSPLLEAFPPPCVRLGYCTEGKRYCGRDMKESPFVNRRV</sequence>
<gene>
    <name evidence="2" type="ORF">COU95_02575</name>
</gene>
<proteinExistence type="predicted"/>
<name>A0A2M8L3A2_9BACT</name>
<dbReference type="GO" id="GO:0006231">
    <property type="term" value="P:dTMP biosynthetic process"/>
    <property type="evidence" value="ECO:0007669"/>
    <property type="project" value="InterPro"/>
</dbReference>
<dbReference type="GO" id="GO:0050660">
    <property type="term" value="F:flavin adenine dinucleotide binding"/>
    <property type="evidence" value="ECO:0007669"/>
    <property type="project" value="InterPro"/>
</dbReference>
<dbReference type="AlphaFoldDB" id="A0A2M8L3A2"/>
<protein>
    <submittedName>
        <fullName evidence="2">Uncharacterized protein</fullName>
    </submittedName>
</protein>
<dbReference type="SUPFAM" id="SSF69796">
    <property type="entry name" value="Thymidylate synthase-complementing protein Thy1"/>
    <property type="match status" value="1"/>
</dbReference>
<feature type="transmembrane region" description="Helical" evidence="1">
    <location>
        <begin position="38"/>
        <end position="61"/>
    </location>
</feature>
<dbReference type="InterPro" id="IPR036098">
    <property type="entry name" value="Thymidylate_synthase_ThyX_sf"/>
</dbReference>
<accession>A0A2M8L3A2</accession>
<evidence type="ECO:0000313" key="3">
    <source>
        <dbReference type="Proteomes" id="UP000231474"/>
    </source>
</evidence>
<keyword evidence="1" id="KW-0812">Transmembrane</keyword>
<dbReference type="GO" id="GO:0050797">
    <property type="term" value="F:thymidylate synthase (FAD) activity"/>
    <property type="evidence" value="ECO:0007669"/>
    <property type="project" value="InterPro"/>
</dbReference>
<keyword evidence="1" id="KW-1133">Transmembrane helix</keyword>
<comment type="caution">
    <text evidence="2">The sequence shown here is derived from an EMBL/GenBank/DDBJ whole genome shotgun (WGS) entry which is preliminary data.</text>
</comment>
<dbReference type="Proteomes" id="UP000231474">
    <property type="component" value="Unassembled WGS sequence"/>
</dbReference>
<keyword evidence="1" id="KW-0472">Membrane</keyword>
<reference evidence="3" key="1">
    <citation type="submission" date="2017-09" db="EMBL/GenBank/DDBJ databases">
        <title>Depth-based differentiation of microbial function through sediment-hosted aquifers and enrichment of novel symbionts in the deep terrestrial subsurface.</title>
        <authorList>
            <person name="Probst A.J."/>
            <person name="Ladd B."/>
            <person name="Jarett J.K."/>
            <person name="Geller-Mcgrath D.E."/>
            <person name="Sieber C.M.K."/>
            <person name="Emerson J.B."/>
            <person name="Anantharaman K."/>
            <person name="Thomas B.C."/>
            <person name="Malmstrom R."/>
            <person name="Stieglmeier M."/>
            <person name="Klingl A."/>
            <person name="Woyke T."/>
            <person name="Ryan C.M."/>
            <person name="Banfield J.F."/>
        </authorList>
    </citation>
    <scope>NUCLEOTIDE SEQUENCE [LARGE SCALE GENOMIC DNA]</scope>
</reference>
<feature type="non-terminal residue" evidence="2">
    <location>
        <position position="1"/>
    </location>
</feature>
<dbReference type="EMBL" id="PFEK01000051">
    <property type="protein sequence ID" value="PJE67403.1"/>
    <property type="molecule type" value="Genomic_DNA"/>
</dbReference>
<organism evidence="2 3">
    <name type="scientific">Candidatus Shapirobacteria bacterium CG10_big_fil_rev_8_21_14_0_10_40_9</name>
    <dbReference type="NCBI Taxonomy" id="1974888"/>
    <lineage>
        <taxon>Bacteria</taxon>
        <taxon>Candidatus Shapironibacteriota</taxon>
    </lineage>
</organism>
<evidence type="ECO:0000313" key="2">
    <source>
        <dbReference type="EMBL" id="PJE67403.1"/>
    </source>
</evidence>